<keyword evidence="5" id="KW-1185">Reference proteome</keyword>
<evidence type="ECO:0000313" key="4">
    <source>
        <dbReference type="EMBL" id="KAJ4356629.1"/>
    </source>
</evidence>
<feature type="domain" description="NAD-dependent epimerase/dehydratase" evidence="3">
    <location>
        <begin position="7"/>
        <end position="270"/>
    </location>
</feature>
<evidence type="ECO:0000313" key="5">
    <source>
        <dbReference type="Proteomes" id="UP001140513"/>
    </source>
</evidence>
<evidence type="ECO:0000256" key="1">
    <source>
        <dbReference type="ARBA" id="ARBA00023002"/>
    </source>
</evidence>
<dbReference type="Pfam" id="PF01370">
    <property type="entry name" value="Epimerase"/>
    <property type="match status" value="1"/>
</dbReference>
<dbReference type="SUPFAM" id="SSF51735">
    <property type="entry name" value="NAD(P)-binding Rossmann-fold domains"/>
    <property type="match status" value="1"/>
</dbReference>
<dbReference type="PANTHER" id="PTHR10366">
    <property type="entry name" value="NAD DEPENDENT EPIMERASE/DEHYDRATASE"/>
    <property type="match status" value="1"/>
</dbReference>
<accession>A0A9W8XQB3</accession>
<dbReference type="EMBL" id="JAPEUX010000003">
    <property type="protein sequence ID" value="KAJ4356629.1"/>
    <property type="molecule type" value="Genomic_DNA"/>
</dbReference>
<sequence length="363" mass="40319">MTQKEAVLLTGATGNVGAVILEHLLQTTPHNVNIVLRNATKQIPLFRERFPSEISTGRLTFTSIPDMTIPEAFDAAAASATTVIHCATPVGSDSDWVKDMIDPTWTIDHSILTAARKSPAVRRVIICGTLLQALGPYNLFDPSATITDVSYNSMTFEEAKDGPWRNAYMYSKTNAERKTWAWYEENGGKEGTKFDIVMLLPPMITGRSPQVGYKPSAGPGGIGSIGRALLVSRTAEDMDATFPMFLDTDDVARAHVLALEQEKVPGNHRYLLASHEGVNLRSVVARMKKEYPEVADRLPDVQVDEEGYESRRAKLAKIDTSKSDTIFGTEWKTAYDSIKEIVLDAVRWEKDDKIKEEQKLKDR</sequence>
<keyword evidence="1" id="KW-0560">Oxidoreductase</keyword>
<comment type="similarity">
    <text evidence="2">Belongs to the NAD(P)-dependent epimerase/dehydratase family. Dihydroflavonol-4-reductase subfamily.</text>
</comment>
<dbReference type="PANTHER" id="PTHR10366:SF564">
    <property type="entry name" value="STEROL-4-ALPHA-CARBOXYLATE 3-DEHYDROGENASE, DECARBOXYLATING"/>
    <property type="match status" value="1"/>
</dbReference>
<dbReference type="AlphaFoldDB" id="A0A9W8XQB3"/>
<comment type="caution">
    <text evidence="4">The sequence shown here is derived from an EMBL/GenBank/DDBJ whole genome shotgun (WGS) entry which is preliminary data.</text>
</comment>
<protein>
    <recommendedName>
        <fullName evidence="3">NAD-dependent epimerase/dehydratase domain-containing protein</fullName>
    </recommendedName>
</protein>
<dbReference type="InterPro" id="IPR001509">
    <property type="entry name" value="Epimerase_deHydtase"/>
</dbReference>
<dbReference type="InterPro" id="IPR036291">
    <property type="entry name" value="NAD(P)-bd_dom_sf"/>
</dbReference>
<dbReference type="OrthoDB" id="2735536at2759"/>
<dbReference type="GO" id="GO:0016616">
    <property type="term" value="F:oxidoreductase activity, acting on the CH-OH group of donors, NAD or NADP as acceptor"/>
    <property type="evidence" value="ECO:0007669"/>
    <property type="project" value="TreeGrafter"/>
</dbReference>
<dbReference type="Gene3D" id="3.40.50.720">
    <property type="entry name" value="NAD(P)-binding Rossmann-like Domain"/>
    <property type="match status" value="1"/>
</dbReference>
<name>A0A9W8XQB3_9PLEO</name>
<reference evidence="4" key="1">
    <citation type="submission" date="2022-10" db="EMBL/GenBank/DDBJ databases">
        <title>Tapping the CABI collections for fungal endophytes: first genome assemblies for Collariella, Neodidymelliopsis, Ascochyta clinopodiicola, Didymella pomorum, Didymosphaeria variabile, Neocosmospora piperis and Neocucurbitaria cava.</title>
        <authorList>
            <person name="Hill R."/>
        </authorList>
    </citation>
    <scope>NUCLEOTIDE SEQUENCE</scope>
    <source>
        <strain evidence="4">IMI 356815</strain>
    </source>
</reference>
<gene>
    <name evidence="4" type="ORF">N0V89_004665</name>
</gene>
<proteinExistence type="inferred from homology"/>
<dbReference type="RefSeq" id="XP_056073755.1">
    <property type="nucleotide sequence ID" value="XM_056213447.1"/>
</dbReference>
<evidence type="ECO:0000256" key="2">
    <source>
        <dbReference type="ARBA" id="ARBA00023445"/>
    </source>
</evidence>
<dbReference type="Proteomes" id="UP001140513">
    <property type="component" value="Unassembled WGS sequence"/>
</dbReference>
<evidence type="ECO:0000259" key="3">
    <source>
        <dbReference type="Pfam" id="PF01370"/>
    </source>
</evidence>
<organism evidence="4 5">
    <name type="scientific">Didymosphaeria variabile</name>
    <dbReference type="NCBI Taxonomy" id="1932322"/>
    <lineage>
        <taxon>Eukaryota</taxon>
        <taxon>Fungi</taxon>
        <taxon>Dikarya</taxon>
        <taxon>Ascomycota</taxon>
        <taxon>Pezizomycotina</taxon>
        <taxon>Dothideomycetes</taxon>
        <taxon>Pleosporomycetidae</taxon>
        <taxon>Pleosporales</taxon>
        <taxon>Massarineae</taxon>
        <taxon>Didymosphaeriaceae</taxon>
        <taxon>Didymosphaeria</taxon>
    </lineage>
</organism>
<dbReference type="GeneID" id="80908195"/>
<dbReference type="InterPro" id="IPR050425">
    <property type="entry name" value="NAD(P)_dehydrat-like"/>
</dbReference>